<accession>W2S0X2</accession>
<feature type="region of interest" description="Disordered" evidence="1">
    <location>
        <begin position="690"/>
        <end position="712"/>
    </location>
</feature>
<proteinExistence type="predicted"/>
<dbReference type="AlphaFoldDB" id="W2S0X2"/>
<evidence type="ECO:0000313" key="4">
    <source>
        <dbReference type="Proteomes" id="UP000030752"/>
    </source>
</evidence>
<dbReference type="InParanoid" id="W2S0X2"/>
<feature type="compositionally biased region" description="Basic and acidic residues" evidence="1">
    <location>
        <begin position="692"/>
        <end position="704"/>
    </location>
</feature>
<protein>
    <recommendedName>
        <fullName evidence="2">Heterokaryon incompatibility domain-containing protein</fullName>
    </recommendedName>
</protein>
<reference evidence="3 4" key="1">
    <citation type="submission" date="2013-03" db="EMBL/GenBank/DDBJ databases">
        <title>The Genome Sequence of Phialophora europaea CBS 101466.</title>
        <authorList>
            <consortium name="The Broad Institute Genomics Platform"/>
            <person name="Cuomo C."/>
            <person name="de Hoog S."/>
            <person name="Gorbushina A."/>
            <person name="Walker B."/>
            <person name="Young S.K."/>
            <person name="Zeng Q."/>
            <person name="Gargeya S."/>
            <person name="Fitzgerald M."/>
            <person name="Haas B."/>
            <person name="Abouelleil A."/>
            <person name="Allen A.W."/>
            <person name="Alvarado L."/>
            <person name="Arachchi H.M."/>
            <person name="Berlin A.M."/>
            <person name="Chapman S.B."/>
            <person name="Gainer-Dewar J."/>
            <person name="Goldberg J."/>
            <person name="Griggs A."/>
            <person name="Gujja S."/>
            <person name="Hansen M."/>
            <person name="Howarth C."/>
            <person name="Imamovic A."/>
            <person name="Ireland A."/>
            <person name="Larimer J."/>
            <person name="McCowan C."/>
            <person name="Murphy C."/>
            <person name="Pearson M."/>
            <person name="Poon T.W."/>
            <person name="Priest M."/>
            <person name="Roberts A."/>
            <person name="Saif S."/>
            <person name="Shea T."/>
            <person name="Sisk P."/>
            <person name="Sykes S."/>
            <person name="Wortman J."/>
            <person name="Nusbaum C."/>
            <person name="Birren B."/>
        </authorList>
    </citation>
    <scope>NUCLEOTIDE SEQUENCE [LARGE SCALE GENOMIC DNA]</scope>
    <source>
        <strain evidence="3 4">CBS 101466</strain>
    </source>
</reference>
<dbReference type="RefSeq" id="XP_008716207.1">
    <property type="nucleotide sequence ID" value="XM_008717985.1"/>
</dbReference>
<dbReference type="EMBL" id="KB822719">
    <property type="protein sequence ID" value="ETN41698.1"/>
    <property type="molecule type" value="Genomic_DNA"/>
</dbReference>
<dbReference type="GeneID" id="19970973"/>
<evidence type="ECO:0000259" key="2">
    <source>
        <dbReference type="Pfam" id="PF06985"/>
    </source>
</evidence>
<feature type="domain" description="Heterokaryon incompatibility" evidence="2">
    <location>
        <begin position="42"/>
        <end position="141"/>
    </location>
</feature>
<dbReference type="OrthoDB" id="674604at2759"/>
<sequence length="712" mass="80380">MKLLRLKTREARPGEIKNNETSTTAILSIGLEEFNDNDIPPYAVLSHTWESRPEHEVLFSDFPMETRVLERKPGYAKLVNFCSIAKSKGYNYAWMDTCCINKTSTTELAEAINSMYKLYQQAGICIAYLSDFDSAASNGHRHLRERLQTCRWFTRGWTLQELIAPRWMEFFGRDWHYIGTKRELKEHISNITRIPWRVLLGDPPDTCSIAQRMSWAAGRTTKRPEDRAYSLLGIFDVNLPMLYGMSDAQNAFVTLQKAIMEHSDDQTIFAWTRALPTKGRGHCGLLATTPDAFADSGHVVRSPSPVIFNPEGYGFKNVGLTLQMCTKPYAGRTYLALLDCVDERLPRDQFAIFVERLADTSQFARVRVGDASIQAIRRGDSDRDWKVQNICVQQRPGPAVNERYGFWLRTLDIPGLSPTEVRRSLVWSNRPTEHESNKGWVFDIASGTTSTAGIVYLPKRQRNTSLGQVRWIKIGFDGDFSPVILLGTRTTLWGPTPFNLAPSPNKLPRQSIGAGHSRPDLGFFNDQWMKHGSKYGKFKYANKPHHHDVAHVYDGSGLPVDSVSIIRDAESKEISQRTFKMRAGLDLDIKIGMTRCLAPPGSSEDESTSTWWIRTIDITAASHAYLASPTPSLPSSDDSMIYIRRNRPSEDVERRGKKEQRTLLAMAGAALAVPFLHRALSSESGQNLIRHFTGESTEKQRKIESGTAAPRR</sequence>
<name>W2S0X2_CYPE1</name>
<keyword evidence="4" id="KW-1185">Reference proteome</keyword>
<organism evidence="3 4">
    <name type="scientific">Cyphellophora europaea (strain CBS 101466)</name>
    <name type="common">Phialophora europaea</name>
    <dbReference type="NCBI Taxonomy" id="1220924"/>
    <lineage>
        <taxon>Eukaryota</taxon>
        <taxon>Fungi</taxon>
        <taxon>Dikarya</taxon>
        <taxon>Ascomycota</taxon>
        <taxon>Pezizomycotina</taxon>
        <taxon>Eurotiomycetes</taxon>
        <taxon>Chaetothyriomycetidae</taxon>
        <taxon>Chaetothyriales</taxon>
        <taxon>Cyphellophoraceae</taxon>
        <taxon>Cyphellophora</taxon>
    </lineage>
</organism>
<dbReference type="Pfam" id="PF06985">
    <property type="entry name" value="HET"/>
    <property type="match status" value="1"/>
</dbReference>
<dbReference type="eggNOG" id="KOG4177">
    <property type="taxonomic scope" value="Eukaryota"/>
</dbReference>
<dbReference type="InterPro" id="IPR010730">
    <property type="entry name" value="HET"/>
</dbReference>
<dbReference type="PANTHER" id="PTHR10622">
    <property type="entry name" value="HET DOMAIN-CONTAINING PROTEIN"/>
    <property type="match status" value="1"/>
</dbReference>
<evidence type="ECO:0000313" key="3">
    <source>
        <dbReference type="EMBL" id="ETN41698.1"/>
    </source>
</evidence>
<dbReference type="STRING" id="1220924.W2S0X2"/>
<dbReference type="PANTHER" id="PTHR10622:SF12">
    <property type="entry name" value="HET DOMAIN-CONTAINING PROTEIN"/>
    <property type="match status" value="1"/>
</dbReference>
<evidence type="ECO:0000256" key="1">
    <source>
        <dbReference type="SAM" id="MobiDB-lite"/>
    </source>
</evidence>
<dbReference type="HOGENOM" id="CLU_000288_138_13_1"/>
<dbReference type="VEuPathDB" id="FungiDB:HMPREF1541_03634"/>
<gene>
    <name evidence="3" type="ORF">HMPREF1541_03634</name>
</gene>
<dbReference type="Proteomes" id="UP000030752">
    <property type="component" value="Unassembled WGS sequence"/>
</dbReference>